<sequence length="180" mass="20624">MIESSFCFLPGVGPRSEPRLWEDGITTWAAFLARDSIQGIGRTRKALYNDSLSQAQDHRAIEDARYFGAALHQRDHWRLYDWLRSRALYLDIETDSFGQITVVGLYGRGQFTALVRGESLDRRRLFDEFLHYDLLVTFCGGTFDLPKLLASYPSLPLDHPHIDLCFLGKRLGYRGGLKSH</sequence>
<protein>
    <recommendedName>
        <fullName evidence="1">YprB ribonuclease H-like domain-containing protein</fullName>
    </recommendedName>
</protein>
<evidence type="ECO:0000259" key="1">
    <source>
        <dbReference type="Pfam" id="PF13482"/>
    </source>
</evidence>
<dbReference type="Proteomes" id="UP000192042">
    <property type="component" value="Chromosome I"/>
</dbReference>
<evidence type="ECO:0000313" key="3">
    <source>
        <dbReference type="Proteomes" id="UP000192042"/>
    </source>
</evidence>
<dbReference type="STRING" id="1325564.NSJP_0844"/>
<dbReference type="AlphaFoldDB" id="A0A1W1I1X9"/>
<organism evidence="2 3">
    <name type="scientific">Nitrospira japonica</name>
    <dbReference type="NCBI Taxonomy" id="1325564"/>
    <lineage>
        <taxon>Bacteria</taxon>
        <taxon>Pseudomonadati</taxon>
        <taxon>Nitrospirota</taxon>
        <taxon>Nitrospiria</taxon>
        <taxon>Nitrospirales</taxon>
        <taxon>Nitrospiraceae</taxon>
        <taxon>Nitrospira</taxon>
    </lineage>
</organism>
<evidence type="ECO:0000313" key="2">
    <source>
        <dbReference type="EMBL" id="SLM47016.1"/>
    </source>
</evidence>
<dbReference type="PANTHER" id="PTHR38462:SF1">
    <property type="entry name" value="YPRB RIBONUCLEASE H-LIKE DOMAIN-CONTAINING PROTEIN"/>
    <property type="match status" value="1"/>
</dbReference>
<keyword evidence="3" id="KW-1185">Reference proteome</keyword>
<dbReference type="KEGG" id="nja:NSJP_0844"/>
<dbReference type="PANTHER" id="PTHR38462">
    <property type="entry name" value="EXONUCLEASE-LIKE PROTEIN"/>
    <property type="match status" value="1"/>
</dbReference>
<dbReference type="RefSeq" id="WP_080885617.1">
    <property type="nucleotide sequence ID" value="NZ_LT828648.1"/>
</dbReference>
<gene>
    <name evidence="2" type="ORF">NSJP_0844</name>
</gene>
<proteinExistence type="predicted"/>
<reference evidence="2 3" key="1">
    <citation type="submission" date="2017-03" db="EMBL/GenBank/DDBJ databases">
        <authorList>
            <person name="Afonso C.L."/>
            <person name="Miller P.J."/>
            <person name="Scott M.A."/>
            <person name="Spackman E."/>
            <person name="Goraichik I."/>
            <person name="Dimitrov K.M."/>
            <person name="Suarez D.L."/>
            <person name="Swayne D.E."/>
        </authorList>
    </citation>
    <scope>NUCLEOTIDE SEQUENCE [LARGE SCALE GENOMIC DNA]</scope>
    <source>
        <strain evidence="2">Genome sequencing of Nitrospira japonica strain NJ11</strain>
    </source>
</reference>
<name>A0A1W1I1X9_9BACT</name>
<feature type="domain" description="YprB ribonuclease H-like" evidence="1">
    <location>
        <begin position="88"/>
        <end position="179"/>
    </location>
</feature>
<dbReference type="EMBL" id="LT828648">
    <property type="protein sequence ID" value="SLM47016.1"/>
    <property type="molecule type" value="Genomic_DNA"/>
</dbReference>
<dbReference type="SUPFAM" id="SSF53098">
    <property type="entry name" value="Ribonuclease H-like"/>
    <property type="match status" value="1"/>
</dbReference>
<dbReference type="InterPro" id="IPR038720">
    <property type="entry name" value="YprB_RNase_H-like_dom"/>
</dbReference>
<accession>A0A1W1I1X9</accession>
<dbReference type="InterPro" id="IPR012337">
    <property type="entry name" value="RNaseH-like_sf"/>
</dbReference>
<dbReference type="OrthoDB" id="9790530at2"/>
<dbReference type="Pfam" id="PF13482">
    <property type="entry name" value="RNase_H_2"/>
    <property type="match status" value="1"/>
</dbReference>